<dbReference type="EMBL" id="JAVDWW010000011">
    <property type="protein sequence ID" value="MDR7172218.1"/>
    <property type="molecule type" value="Genomic_DNA"/>
</dbReference>
<evidence type="ECO:0008006" key="4">
    <source>
        <dbReference type="Google" id="ProtNLM"/>
    </source>
</evidence>
<comment type="caution">
    <text evidence="2">The sequence shown here is derived from an EMBL/GenBank/DDBJ whole genome shotgun (WGS) entry which is preliminary data.</text>
</comment>
<reference evidence="2 3" key="1">
    <citation type="submission" date="2023-07" db="EMBL/GenBank/DDBJ databases">
        <title>Sorghum-associated microbial communities from plants grown in Nebraska, USA.</title>
        <authorList>
            <person name="Schachtman D."/>
        </authorList>
    </citation>
    <scope>NUCLEOTIDE SEQUENCE [LARGE SCALE GENOMIC DNA]</scope>
    <source>
        <strain evidence="2 3">4272</strain>
    </source>
</reference>
<dbReference type="RefSeq" id="WP_310407130.1">
    <property type="nucleotide sequence ID" value="NZ_JAVDWW010000011.1"/>
</dbReference>
<dbReference type="InterPro" id="IPR056918">
    <property type="entry name" value="8xMP"/>
</dbReference>
<evidence type="ECO:0000313" key="2">
    <source>
        <dbReference type="EMBL" id="MDR7172218.1"/>
    </source>
</evidence>
<keyword evidence="1" id="KW-0812">Transmembrane</keyword>
<dbReference type="Pfam" id="PF24838">
    <property type="entry name" value="8xMP"/>
    <property type="match status" value="1"/>
</dbReference>
<feature type="transmembrane region" description="Helical" evidence="1">
    <location>
        <begin position="137"/>
        <end position="155"/>
    </location>
</feature>
<proteinExistence type="predicted"/>
<gene>
    <name evidence="2" type="ORF">J2W56_005979</name>
</gene>
<keyword evidence="1" id="KW-1133">Transmembrane helix</keyword>
<protein>
    <recommendedName>
        <fullName evidence="4">Small integral membrane protein</fullName>
    </recommendedName>
</protein>
<organism evidence="2 3">
    <name type="scientific">Nocardia kruczakiae</name>
    <dbReference type="NCBI Taxonomy" id="261477"/>
    <lineage>
        <taxon>Bacteria</taxon>
        <taxon>Bacillati</taxon>
        <taxon>Actinomycetota</taxon>
        <taxon>Actinomycetes</taxon>
        <taxon>Mycobacteriales</taxon>
        <taxon>Nocardiaceae</taxon>
        <taxon>Nocardia</taxon>
    </lineage>
</organism>
<evidence type="ECO:0000256" key="1">
    <source>
        <dbReference type="SAM" id="Phobius"/>
    </source>
</evidence>
<accession>A0ABU1XNT0</accession>
<name>A0ABU1XNT0_9NOCA</name>
<keyword evidence="3" id="KW-1185">Reference proteome</keyword>
<dbReference type="Proteomes" id="UP001251217">
    <property type="component" value="Unassembled WGS sequence"/>
</dbReference>
<keyword evidence="1" id="KW-0472">Membrane</keyword>
<feature type="transmembrane region" description="Helical" evidence="1">
    <location>
        <begin position="29"/>
        <end position="49"/>
    </location>
</feature>
<sequence length="156" mass="17056">MTEPSPDPRVMEVYKLAVEMADRVSARRAVANAFFLTVNTTLVAVVGLQPNAERAAPLSVAVCVAGVVVAGCWLFLLQNYRRLNEAKFVVINRIEDEHLPIKVFKDEWALLGGDATATGRAAKVKVGLKQLGGVERLVPWVFALLYIVLLIGRLIS</sequence>
<evidence type="ECO:0000313" key="3">
    <source>
        <dbReference type="Proteomes" id="UP001251217"/>
    </source>
</evidence>
<feature type="transmembrane region" description="Helical" evidence="1">
    <location>
        <begin position="55"/>
        <end position="77"/>
    </location>
</feature>